<gene>
    <name evidence="2" type="ORF">HII31_07231</name>
</gene>
<accession>A0A8H6RHH7</accession>
<feature type="region of interest" description="Disordered" evidence="1">
    <location>
        <begin position="153"/>
        <end position="218"/>
    </location>
</feature>
<keyword evidence="3" id="KW-1185">Reference proteome</keyword>
<dbReference type="EMBL" id="JABCIY010000158">
    <property type="protein sequence ID" value="KAF7191208.1"/>
    <property type="molecule type" value="Genomic_DNA"/>
</dbReference>
<feature type="compositionally biased region" description="Polar residues" evidence="1">
    <location>
        <begin position="153"/>
        <end position="174"/>
    </location>
</feature>
<dbReference type="Proteomes" id="UP000660729">
    <property type="component" value="Unassembled WGS sequence"/>
</dbReference>
<proteinExistence type="predicted"/>
<evidence type="ECO:0000313" key="2">
    <source>
        <dbReference type="EMBL" id="KAF7191208.1"/>
    </source>
</evidence>
<name>A0A8H6RHH7_9PEZI</name>
<protein>
    <submittedName>
        <fullName evidence="2">Uncharacterized protein</fullName>
    </submittedName>
</protein>
<dbReference type="AlphaFoldDB" id="A0A8H6RHH7"/>
<organism evidence="2 3">
    <name type="scientific">Pseudocercospora fuligena</name>
    <dbReference type="NCBI Taxonomy" id="685502"/>
    <lineage>
        <taxon>Eukaryota</taxon>
        <taxon>Fungi</taxon>
        <taxon>Dikarya</taxon>
        <taxon>Ascomycota</taxon>
        <taxon>Pezizomycotina</taxon>
        <taxon>Dothideomycetes</taxon>
        <taxon>Dothideomycetidae</taxon>
        <taxon>Mycosphaerellales</taxon>
        <taxon>Mycosphaerellaceae</taxon>
        <taxon>Pseudocercospora</taxon>
    </lineage>
</organism>
<evidence type="ECO:0000256" key="1">
    <source>
        <dbReference type="SAM" id="MobiDB-lite"/>
    </source>
</evidence>
<sequence>MIEARQADPSTGFRLTAINGLIEELQNRVIRMEEHRNLGPYAEQISQLEDAVVVDRRHRLNDIAELRQDIARLKACADPHLKQRSLGDDIEALRERIDTEEVQTRDILAAIKVLEHLQRSKADIDDTITVAPQQAPCQSLDSGMRRSMAGVISTTRTPRISKCSGPTPSTSASDIMSRHSEVRPTGKRRSLNNSPSSEVGEDKRRRSGRVVKPKKQAFGVVDWTQLT</sequence>
<dbReference type="OrthoDB" id="10340541at2759"/>
<reference evidence="2" key="1">
    <citation type="submission" date="2020-04" db="EMBL/GenBank/DDBJ databases">
        <title>Draft genome resource of the tomato pathogen Pseudocercospora fuligena.</title>
        <authorList>
            <person name="Zaccaron A."/>
        </authorList>
    </citation>
    <scope>NUCLEOTIDE SEQUENCE</scope>
    <source>
        <strain evidence="2">PF001</strain>
    </source>
</reference>
<feature type="compositionally biased region" description="Basic residues" evidence="1">
    <location>
        <begin position="205"/>
        <end position="215"/>
    </location>
</feature>
<evidence type="ECO:0000313" key="3">
    <source>
        <dbReference type="Proteomes" id="UP000660729"/>
    </source>
</evidence>
<comment type="caution">
    <text evidence="2">The sequence shown here is derived from an EMBL/GenBank/DDBJ whole genome shotgun (WGS) entry which is preliminary data.</text>
</comment>